<dbReference type="Gene3D" id="3.40.50.12780">
    <property type="entry name" value="N-terminal domain of ligase-like"/>
    <property type="match status" value="1"/>
</dbReference>
<feature type="transmembrane region" description="Helical" evidence="1">
    <location>
        <begin position="58"/>
        <end position="76"/>
    </location>
</feature>
<reference evidence="3 4" key="1">
    <citation type="journal article" date="2022" name="Nat. Genet.">
        <title>Improved pea reference genome and pan-genome highlight genomic features and evolutionary characteristics.</title>
        <authorList>
            <person name="Yang T."/>
            <person name="Liu R."/>
            <person name="Luo Y."/>
            <person name="Hu S."/>
            <person name="Wang D."/>
            <person name="Wang C."/>
            <person name="Pandey M.K."/>
            <person name="Ge S."/>
            <person name="Xu Q."/>
            <person name="Li N."/>
            <person name="Li G."/>
            <person name="Huang Y."/>
            <person name="Saxena R.K."/>
            <person name="Ji Y."/>
            <person name="Li M."/>
            <person name="Yan X."/>
            <person name="He Y."/>
            <person name="Liu Y."/>
            <person name="Wang X."/>
            <person name="Xiang C."/>
            <person name="Varshney R.K."/>
            <person name="Ding H."/>
            <person name="Gao S."/>
            <person name="Zong X."/>
        </authorList>
    </citation>
    <scope>NUCLEOTIDE SEQUENCE [LARGE SCALE GENOMIC DNA]</scope>
    <source>
        <strain evidence="3 4">cv. Zhongwan 6</strain>
    </source>
</reference>
<keyword evidence="4" id="KW-1185">Reference proteome</keyword>
<evidence type="ECO:0000259" key="2">
    <source>
        <dbReference type="Pfam" id="PF00501"/>
    </source>
</evidence>
<name>A0A9D4XYB5_PEA</name>
<organism evidence="3 4">
    <name type="scientific">Pisum sativum</name>
    <name type="common">Garden pea</name>
    <name type="synonym">Lathyrus oleraceus</name>
    <dbReference type="NCBI Taxonomy" id="3888"/>
    <lineage>
        <taxon>Eukaryota</taxon>
        <taxon>Viridiplantae</taxon>
        <taxon>Streptophyta</taxon>
        <taxon>Embryophyta</taxon>
        <taxon>Tracheophyta</taxon>
        <taxon>Spermatophyta</taxon>
        <taxon>Magnoliopsida</taxon>
        <taxon>eudicotyledons</taxon>
        <taxon>Gunneridae</taxon>
        <taxon>Pentapetalae</taxon>
        <taxon>rosids</taxon>
        <taxon>fabids</taxon>
        <taxon>Fabales</taxon>
        <taxon>Fabaceae</taxon>
        <taxon>Papilionoideae</taxon>
        <taxon>50 kb inversion clade</taxon>
        <taxon>NPAAA clade</taxon>
        <taxon>Hologalegina</taxon>
        <taxon>IRL clade</taxon>
        <taxon>Fabeae</taxon>
        <taxon>Lathyrus</taxon>
    </lineage>
</organism>
<sequence length="212" mass="23614">MSKSTVNLPVTIAGNNSKTGQQFVEEVVSLAHGLLQLGVSPGDVVAISAYNSDWYLEWLLAIAFVGGIAAPLNYRWSFEEARFAMAVVKPVMLVIDESCYSRYFKFQQVDILSLKWHVLLDSPSDFTKKWHVLTPGILKKHFVKPIEFNYSRAPEGAVIICFTSGTTGKPKGMTISHEALTIQVLAKIAIVGYSEDDVCHSPLHPVYVTYWF</sequence>
<dbReference type="Proteomes" id="UP001058974">
    <property type="component" value="Chromosome 3"/>
</dbReference>
<keyword evidence="1" id="KW-1133">Transmembrane helix</keyword>
<keyword evidence="1" id="KW-0472">Membrane</keyword>
<dbReference type="GO" id="GO:0031956">
    <property type="term" value="F:medium-chain fatty acid-CoA ligase activity"/>
    <property type="evidence" value="ECO:0007669"/>
    <property type="project" value="TreeGrafter"/>
</dbReference>
<evidence type="ECO:0000313" key="4">
    <source>
        <dbReference type="Proteomes" id="UP001058974"/>
    </source>
</evidence>
<dbReference type="SUPFAM" id="SSF56801">
    <property type="entry name" value="Acetyl-CoA synthetase-like"/>
    <property type="match status" value="1"/>
</dbReference>
<gene>
    <name evidence="3" type="ORF">KIW84_033708</name>
</gene>
<dbReference type="InterPro" id="IPR042099">
    <property type="entry name" value="ANL_N_sf"/>
</dbReference>
<keyword evidence="1" id="KW-0812">Transmembrane</keyword>
<proteinExistence type="predicted"/>
<dbReference type="PANTHER" id="PTHR43201:SF32">
    <property type="entry name" value="2-SUCCINYLBENZOATE--COA LIGASE, CHLOROPLASTIC_PEROXISOMAL"/>
    <property type="match status" value="1"/>
</dbReference>
<protein>
    <recommendedName>
        <fullName evidence="2">AMP-dependent synthetase/ligase domain-containing protein</fullName>
    </recommendedName>
</protein>
<dbReference type="Gramene" id="Psat03G0370800-T1">
    <property type="protein sequence ID" value="KAI5428802.1"/>
    <property type="gene ID" value="KIW84_033708"/>
</dbReference>
<dbReference type="InterPro" id="IPR020845">
    <property type="entry name" value="AMP-binding_CS"/>
</dbReference>
<feature type="domain" description="AMP-dependent synthetase/ligase" evidence="2">
    <location>
        <begin position="8"/>
        <end position="204"/>
    </location>
</feature>
<dbReference type="AlphaFoldDB" id="A0A9D4XYB5"/>
<dbReference type="GO" id="GO:0006631">
    <property type="term" value="P:fatty acid metabolic process"/>
    <property type="evidence" value="ECO:0007669"/>
    <property type="project" value="TreeGrafter"/>
</dbReference>
<evidence type="ECO:0000313" key="3">
    <source>
        <dbReference type="EMBL" id="KAI5428802.1"/>
    </source>
</evidence>
<comment type="caution">
    <text evidence="3">The sequence shown here is derived from an EMBL/GenBank/DDBJ whole genome shotgun (WGS) entry which is preliminary data.</text>
</comment>
<dbReference type="InterPro" id="IPR000873">
    <property type="entry name" value="AMP-dep_synth/lig_dom"/>
</dbReference>
<evidence type="ECO:0000256" key="1">
    <source>
        <dbReference type="SAM" id="Phobius"/>
    </source>
</evidence>
<dbReference type="Pfam" id="PF00501">
    <property type="entry name" value="AMP-binding"/>
    <property type="match status" value="1"/>
</dbReference>
<dbReference type="EMBL" id="JAMSHJ010000003">
    <property type="protein sequence ID" value="KAI5428802.1"/>
    <property type="molecule type" value="Genomic_DNA"/>
</dbReference>
<accession>A0A9D4XYB5</accession>
<dbReference type="PROSITE" id="PS00455">
    <property type="entry name" value="AMP_BINDING"/>
    <property type="match status" value="1"/>
</dbReference>
<dbReference type="PANTHER" id="PTHR43201">
    <property type="entry name" value="ACYL-COA SYNTHETASE"/>
    <property type="match status" value="1"/>
</dbReference>